<evidence type="ECO:0000256" key="4">
    <source>
        <dbReference type="RuleBase" id="RU003322"/>
    </source>
</evidence>
<dbReference type="RefSeq" id="WP_044616240.1">
    <property type="nucleotide sequence ID" value="NZ_CP007142.1"/>
</dbReference>
<dbReference type="Pfam" id="PF00012">
    <property type="entry name" value="HSP70"/>
    <property type="match status" value="1"/>
</dbReference>
<keyword evidence="6" id="KW-1185">Reference proteome</keyword>
<dbReference type="SUPFAM" id="SSF100920">
    <property type="entry name" value="Heat shock protein 70kD (HSP70), peptide-binding domain"/>
    <property type="match status" value="1"/>
</dbReference>
<sequence>MSIIGIDLGTTNSACGYWKEDGIELIPNRFGEYLTPSVVGIDETGELIVGKFAKIRRMVEPASCAATFKRYMGSRQQIKLGQQVYSPVELSAMVLKSLRDDAEVFLGEPVSEAIISVPAYFNDIQRKATKAAAELIGLKVDRLINEPTAAALAYGLHEKPEDAKFIILDLGGGTFDVSLMEYFDGVLEVHATAGDNFLGGEDFLEILVDLYLSKLGRTQQGLSRVQVRQLYATLEQAKHTLSTERAVKIPGFLSSSDVDIDITRDEFAHASQPLLARIQVPIERTLRDAGTHPDELSEIILVGGATRMQVFRSLVARLFQRMPSIHLDPDLIVARGTAIQAGLKEKNQALEDVVLTDVCPYSLGTAVINDNDQRGDMGALFSPIIERNCTVPVSIVRRYYTAADHQKKILVDVYQGESRLVKNNIKLGGLEVKVPTGRRGEESIDVRFSYDMNGLLEVDVTVVSTGLKTSMLIQNADSNLTEKELIDSSERLAALKFHPRDLEMNKELIARAERLYESSLEEDRIEIQHLIRYFESELETQIPHRVEAATQQFVRFLEALESNSIF</sequence>
<dbReference type="PRINTS" id="PR00301">
    <property type="entry name" value="HEATSHOCK70"/>
</dbReference>
<dbReference type="Proteomes" id="UP000032266">
    <property type="component" value="Chromosome"/>
</dbReference>
<organism evidence="5 6">
    <name type="scientific">Gynuella sunshinyii YC6258</name>
    <dbReference type="NCBI Taxonomy" id="1445510"/>
    <lineage>
        <taxon>Bacteria</taxon>
        <taxon>Pseudomonadati</taxon>
        <taxon>Pseudomonadota</taxon>
        <taxon>Gammaproteobacteria</taxon>
        <taxon>Oceanospirillales</taxon>
        <taxon>Saccharospirillaceae</taxon>
        <taxon>Gynuella</taxon>
    </lineage>
</organism>
<reference evidence="5 6" key="1">
    <citation type="submission" date="2014-01" db="EMBL/GenBank/DDBJ databases">
        <title>Full genme sequencing of cellulolytic bacterium Gynuella sunshinyii YC6258T gen. nov., sp. nov.</title>
        <authorList>
            <person name="Khan H."/>
            <person name="Chung E.J."/>
            <person name="Chung Y.R."/>
        </authorList>
    </citation>
    <scope>NUCLEOTIDE SEQUENCE [LARGE SCALE GENOMIC DNA]</scope>
    <source>
        <strain evidence="5 6">YC6258</strain>
    </source>
</reference>
<protein>
    <submittedName>
        <fullName evidence="5">Molecular chaperone</fullName>
    </submittedName>
</protein>
<dbReference type="OrthoDB" id="9766019at2"/>
<evidence type="ECO:0000256" key="3">
    <source>
        <dbReference type="ARBA" id="ARBA00022840"/>
    </source>
</evidence>
<dbReference type="PANTHER" id="PTHR19375">
    <property type="entry name" value="HEAT SHOCK PROTEIN 70KDA"/>
    <property type="match status" value="1"/>
</dbReference>
<proteinExistence type="inferred from homology"/>
<keyword evidence="2 4" id="KW-0547">Nucleotide-binding</keyword>
<comment type="similarity">
    <text evidence="1 4">Belongs to the heat shock protein 70 family.</text>
</comment>
<dbReference type="GO" id="GO:0140662">
    <property type="term" value="F:ATP-dependent protein folding chaperone"/>
    <property type="evidence" value="ECO:0007669"/>
    <property type="project" value="InterPro"/>
</dbReference>
<dbReference type="InterPro" id="IPR029047">
    <property type="entry name" value="HSP70_peptide-bd_sf"/>
</dbReference>
<evidence type="ECO:0000313" key="5">
    <source>
        <dbReference type="EMBL" id="AJQ93461.1"/>
    </source>
</evidence>
<dbReference type="Gene3D" id="3.30.420.40">
    <property type="match status" value="2"/>
</dbReference>
<dbReference type="InterPro" id="IPR043129">
    <property type="entry name" value="ATPase_NBD"/>
</dbReference>
<dbReference type="PATRIC" id="fig|1445510.3.peg.1383"/>
<evidence type="ECO:0000256" key="2">
    <source>
        <dbReference type="ARBA" id="ARBA00022741"/>
    </source>
</evidence>
<dbReference type="InterPro" id="IPR013126">
    <property type="entry name" value="Hsp_70_fam"/>
</dbReference>
<dbReference type="AlphaFoldDB" id="A0A0C5VGW0"/>
<accession>A0A0C5VGW0</accession>
<dbReference type="STRING" id="1445510.YC6258_01413"/>
<dbReference type="EMBL" id="CP007142">
    <property type="protein sequence ID" value="AJQ93461.1"/>
    <property type="molecule type" value="Genomic_DNA"/>
</dbReference>
<dbReference type="SUPFAM" id="SSF53067">
    <property type="entry name" value="Actin-like ATPase domain"/>
    <property type="match status" value="2"/>
</dbReference>
<dbReference type="HOGENOM" id="CLU_005965_2_4_6"/>
<dbReference type="FunFam" id="3.30.420.40:FF:000144">
    <property type="entry name" value="Molecular chaperone HscC"/>
    <property type="match status" value="1"/>
</dbReference>
<dbReference type="Gene3D" id="2.60.34.10">
    <property type="entry name" value="Substrate Binding Domain Of DNAk, Chain A, domain 1"/>
    <property type="match status" value="1"/>
</dbReference>
<dbReference type="PROSITE" id="PS00329">
    <property type="entry name" value="HSP70_2"/>
    <property type="match status" value="1"/>
</dbReference>
<evidence type="ECO:0000256" key="1">
    <source>
        <dbReference type="ARBA" id="ARBA00007381"/>
    </source>
</evidence>
<dbReference type="PROSITE" id="PS00297">
    <property type="entry name" value="HSP70_1"/>
    <property type="match status" value="1"/>
</dbReference>
<name>A0A0C5VGW0_9GAMM</name>
<dbReference type="KEGG" id="gsn:YC6258_01413"/>
<evidence type="ECO:0000313" key="6">
    <source>
        <dbReference type="Proteomes" id="UP000032266"/>
    </source>
</evidence>
<dbReference type="InterPro" id="IPR018181">
    <property type="entry name" value="Heat_shock_70_CS"/>
</dbReference>
<gene>
    <name evidence="5" type="ORF">YC6258_01413</name>
</gene>
<keyword evidence="3 4" id="KW-0067">ATP-binding</keyword>
<dbReference type="GO" id="GO:0005524">
    <property type="term" value="F:ATP binding"/>
    <property type="evidence" value="ECO:0007669"/>
    <property type="project" value="UniProtKB-KW"/>
</dbReference>
<dbReference type="Gene3D" id="3.90.640.10">
    <property type="entry name" value="Actin, Chain A, domain 4"/>
    <property type="match status" value="1"/>
</dbReference>